<sequence>MLRLALKKATAAAAAISAVRPSRPYATDGRDVARQMIRYALGHARSQKSAESYSQAAMILEQGLANAREREPDGDETGLFLLAMSTLLYERGELQDAVEKLQLVRQSGRASLDLKVAAYEALIGLDLEAGKDDASSALADEFGQLLGNTPKDSAPALEVLKLRAKAVKGLVHILRGDVKSAELSLGGCQNCNMEGGEDQNVTAALSYGEYAHCTGNFSLAKDLYEKVLHALQTKDIADSSYLASTNMVPEEILLGATCALGQLLSHSGKFGEAEELLTTALTRAENHFGSTHPKVGVVLTCIAIMYRHKAKMEASSSILIQEGLYRRALDLLKAPPLDSEVADKQAARRDLVALARASLGHHLADNCSLGGYAEILCIQQNRKGEGERMREWAMAAWKSPRLSLAQVLEFSEPSEAAVVDTRICRVL</sequence>
<evidence type="ECO:0000313" key="3">
    <source>
        <dbReference type="Proteomes" id="UP001140949"/>
    </source>
</evidence>
<name>A0AAX6GWM4_IRIPA</name>
<dbReference type="InterPro" id="IPR011990">
    <property type="entry name" value="TPR-like_helical_dom_sf"/>
</dbReference>
<accession>A0AAX6GWM4</accession>
<evidence type="ECO:0000313" key="2">
    <source>
        <dbReference type="EMBL" id="KAJ6834830.1"/>
    </source>
</evidence>
<evidence type="ECO:0000313" key="1">
    <source>
        <dbReference type="EMBL" id="KAJ6832717.1"/>
    </source>
</evidence>
<dbReference type="EMBL" id="JANAVB010015800">
    <property type="protein sequence ID" value="KAJ6832717.1"/>
    <property type="molecule type" value="Genomic_DNA"/>
</dbReference>
<dbReference type="PANTHER" id="PTHR47868">
    <property type="entry name" value="OS05G0457700 PROTEIN"/>
    <property type="match status" value="1"/>
</dbReference>
<reference evidence="1" key="1">
    <citation type="journal article" date="2023" name="GigaByte">
        <title>Genome assembly of the bearded iris, Iris pallida Lam.</title>
        <authorList>
            <person name="Bruccoleri R.E."/>
            <person name="Oakeley E.J."/>
            <person name="Faust A.M.E."/>
            <person name="Altorfer M."/>
            <person name="Dessus-Babus S."/>
            <person name="Burckhardt D."/>
            <person name="Oertli M."/>
            <person name="Naumann U."/>
            <person name="Petersen F."/>
            <person name="Wong J."/>
        </authorList>
    </citation>
    <scope>NUCLEOTIDE SEQUENCE</scope>
    <source>
        <strain evidence="1">GSM-AAB239-AS_SAM_17_03QT</strain>
    </source>
</reference>
<protein>
    <submittedName>
        <fullName evidence="1">Uncharacterized protein</fullName>
    </submittedName>
</protein>
<dbReference type="Gene3D" id="1.25.40.10">
    <property type="entry name" value="Tetratricopeptide repeat domain"/>
    <property type="match status" value="1"/>
</dbReference>
<dbReference type="AlphaFoldDB" id="A0AAX6GWM4"/>
<reference evidence="1" key="2">
    <citation type="submission" date="2023-04" db="EMBL/GenBank/DDBJ databases">
        <authorList>
            <person name="Bruccoleri R.E."/>
            <person name="Oakeley E.J."/>
            <person name="Faust A.-M."/>
            <person name="Dessus-Babus S."/>
            <person name="Altorfer M."/>
            <person name="Burckhardt D."/>
            <person name="Oertli M."/>
            <person name="Naumann U."/>
            <person name="Petersen F."/>
            <person name="Wong J."/>
        </authorList>
    </citation>
    <scope>NUCLEOTIDE SEQUENCE</scope>
    <source>
        <strain evidence="1">GSM-AAB239-AS_SAM_17_03QT</strain>
        <tissue evidence="1">Leaf</tissue>
    </source>
</reference>
<dbReference type="PANTHER" id="PTHR47868:SF2">
    <property type="entry name" value="OS05G0457700 PROTEIN"/>
    <property type="match status" value="1"/>
</dbReference>
<dbReference type="EMBL" id="JANAVB010013927">
    <property type="protein sequence ID" value="KAJ6834830.1"/>
    <property type="molecule type" value="Genomic_DNA"/>
</dbReference>
<keyword evidence="3" id="KW-1185">Reference proteome</keyword>
<comment type="caution">
    <text evidence="1">The sequence shown here is derived from an EMBL/GenBank/DDBJ whole genome shotgun (WGS) entry which is preliminary data.</text>
</comment>
<dbReference type="GO" id="GO:0005739">
    <property type="term" value="C:mitochondrion"/>
    <property type="evidence" value="ECO:0007669"/>
    <property type="project" value="TreeGrafter"/>
</dbReference>
<dbReference type="Proteomes" id="UP001140949">
    <property type="component" value="Unassembled WGS sequence"/>
</dbReference>
<dbReference type="SUPFAM" id="SSF48452">
    <property type="entry name" value="TPR-like"/>
    <property type="match status" value="1"/>
</dbReference>
<organism evidence="1 3">
    <name type="scientific">Iris pallida</name>
    <name type="common">Sweet iris</name>
    <dbReference type="NCBI Taxonomy" id="29817"/>
    <lineage>
        <taxon>Eukaryota</taxon>
        <taxon>Viridiplantae</taxon>
        <taxon>Streptophyta</taxon>
        <taxon>Embryophyta</taxon>
        <taxon>Tracheophyta</taxon>
        <taxon>Spermatophyta</taxon>
        <taxon>Magnoliopsida</taxon>
        <taxon>Liliopsida</taxon>
        <taxon>Asparagales</taxon>
        <taxon>Iridaceae</taxon>
        <taxon>Iridoideae</taxon>
        <taxon>Irideae</taxon>
        <taxon>Iris</taxon>
    </lineage>
</organism>
<gene>
    <name evidence="1" type="ORF">M6B38_124980</name>
    <name evidence="2" type="ORF">M6B38_332870</name>
</gene>
<proteinExistence type="predicted"/>
<dbReference type="Pfam" id="PF13374">
    <property type="entry name" value="TPR_10"/>
    <property type="match status" value="1"/>
</dbReference>